<comment type="caution">
    <text evidence="2">The sequence shown here is derived from an EMBL/GenBank/DDBJ whole genome shotgun (WGS) entry which is preliminary data.</text>
</comment>
<evidence type="ECO:0000313" key="2">
    <source>
        <dbReference type="EMBL" id="OMJ07583.1"/>
    </source>
</evidence>
<sequence length="964" mass="106634">MSSSNFKDIPEAYEVESGETLQFRTDALGTFFSLTPVLNLLHNLSPFLSPPPLTESSVHHVLGVDSSSSASLAAYINSLTYSLEEVSGWFGKGSSWKIQNGTYCCYNAFSRRDIRVQIRIPGGVDAYVVTPQGDRLEPDEQEWIECGLSAALRAITYSEEEGYLLPILRRLPPIPNLKHEIRFLNSVSSLFWEGWQLGSNSETQIATHTCNHLIDALEKYFYGAKKHEKLAAFLVPFAEKEPEVYSIIAQAQISGNMETSAIKTLYSSIKRLPTSHRLLVVQAKFLLAKGELDAALIIAEQAVRLAPSEFIPWSILVEVLIAKKNYIQALLTLNSCPMFTFSEMEFPRVPPFKSISQPIRNDASAGYDLGDVSSPVVASSSTPTLATPTNPSKSFSSERMSLAAEIQTNEKSGLLKLPAKGLKGTFKKAYQLLTSIVDEIGWDELLRLRSSAFVMEEEYRSNTTTDPSSTPQLPLSDESTVLPSNLESIPEIDNENHTASSAANTESDVNQPSAISTESPLTTVNKPESSIVKESKIPSSDMSNLVSESISAEINSKNNTSEKATSSEAQPSSSLNDTETQLQEGFTSISLDDENKSEPIQKLAEPESIPEIADVPSTIESHDDIMSTEPTSTEIIAENSESIEPVDSDKKAEESNAIVESENIDVTVSADTAEETSILPDQPDVPENSGAADASDAADSTEATDSVQAAEVGTPRKGKKNKKNKKGPKIPQNDGADEDSYITSSVNDDDALESISSADDKPAIDTEFSGPKRLCERWLDNLFMVLYEDLRIYTMWRTEMYHLKATGKPILARHTQLEWEALGDVSFRLNHFEESKSAFTMSIEYRFSFHSWIQLLTLHSKPLTSDSSIEEDSANLGLVKPYSDSEFKESLDAIIWIIVYMDRWYNDSIYPTFVCEQILSLIDKYGLSKVQNTIISMNLKPLVFKLASKYISYSQEFQTSGYNW</sequence>
<organism evidence="2 3">
    <name type="scientific">Smittium culicis</name>
    <dbReference type="NCBI Taxonomy" id="133412"/>
    <lineage>
        <taxon>Eukaryota</taxon>
        <taxon>Fungi</taxon>
        <taxon>Fungi incertae sedis</taxon>
        <taxon>Zoopagomycota</taxon>
        <taxon>Kickxellomycotina</taxon>
        <taxon>Harpellomycetes</taxon>
        <taxon>Harpellales</taxon>
        <taxon>Legeriomycetaceae</taxon>
        <taxon>Smittium</taxon>
    </lineage>
</organism>
<feature type="region of interest" description="Disordered" evidence="1">
    <location>
        <begin position="459"/>
        <end position="480"/>
    </location>
</feature>
<dbReference type="EMBL" id="LSSN01006020">
    <property type="protein sequence ID" value="OMJ07583.1"/>
    <property type="molecule type" value="Genomic_DNA"/>
</dbReference>
<dbReference type="SUPFAM" id="SSF48452">
    <property type="entry name" value="TPR-like"/>
    <property type="match status" value="1"/>
</dbReference>
<protein>
    <submittedName>
        <fullName evidence="2">Uncharacterized protein</fullName>
    </submittedName>
</protein>
<dbReference type="OrthoDB" id="434695at2759"/>
<dbReference type="InterPro" id="IPR011990">
    <property type="entry name" value="TPR-like_helical_dom_sf"/>
</dbReference>
<dbReference type="GO" id="GO:0006893">
    <property type="term" value="P:Golgi to plasma membrane transport"/>
    <property type="evidence" value="ECO:0007669"/>
    <property type="project" value="TreeGrafter"/>
</dbReference>
<feature type="compositionally biased region" description="Low complexity" evidence="1">
    <location>
        <begin position="689"/>
        <end position="706"/>
    </location>
</feature>
<evidence type="ECO:0000313" key="3">
    <source>
        <dbReference type="Proteomes" id="UP000187283"/>
    </source>
</evidence>
<dbReference type="GO" id="GO:0034044">
    <property type="term" value="C:exomer complex"/>
    <property type="evidence" value="ECO:0007669"/>
    <property type="project" value="UniProtKB-ARBA"/>
</dbReference>
<dbReference type="InterPro" id="IPR015374">
    <property type="entry name" value="ChAPs"/>
</dbReference>
<dbReference type="STRING" id="133412.A0A1R1WYX4"/>
<feature type="compositionally biased region" description="Low complexity" evidence="1">
    <location>
        <begin position="378"/>
        <end position="392"/>
    </location>
</feature>
<dbReference type="Proteomes" id="UP000187283">
    <property type="component" value="Unassembled WGS sequence"/>
</dbReference>
<feature type="region of interest" description="Disordered" evidence="1">
    <location>
        <begin position="378"/>
        <end position="397"/>
    </location>
</feature>
<keyword evidence="3" id="KW-1185">Reference proteome</keyword>
<dbReference type="PANTHER" id="PTHR31975:SF1">
    <property type="entry name" value="BUD SITE SELECTION PROTEIN 7-RELATED"/>
    <property type="match status" value="1"/>
</dbReference>
<accession>A0A1R1WYX4</accession>
<dbReference type="PANTHER" id="PTHR31975">
    <property type="entry name" value="BUD SITE SELECTION PROTEIN 7-RELATED"/>
    <property type="match status" value="1"/>
</dbReference>
<evidence type="ECO:0000256" key="1">
    <source>
        <dbReference type="SAM" id="MobiDB-lite"/>
    </source>
</evidence>
<feature type="compositionally biased region" description="Polar residues" evidence="1">
    <location>
        <begin position="537"/>
        <end position="590"/>
    </location>
</feature>
<dbReference type="Pfam" id="PF09295">
    <property type="entry name" value="ChAPs"/>
    <property type="match status" value="1"/>
</dbReference>
<dbReference type="Gene3D" id="1.25.40.10">
    <property type="entry name" value="Tetratricopeptide repeat domain"/>
    <property type="match status" value="2"/>
</dbReference>
<reference evidence="2 3" key="1">
    <citation type="submission" date="2017-01" db="EMBL/GenBank/DDBJ databases">
        <authorList>
            <person name="Mah S.A."/>
            <person name="Swanson W.J."/>
            <person name="Moy G.W."/>
            <person name="Vacquier V.D."/>
        </authorList>
    </citation>
    <scope>NUCLEOTIDE SEQUENCE [LARGE SCALE GENOMIC DNA]</scope>
    <source>
        <strain evidence="2 3">GSMNP</strain>
    </source>
</reference>
<feature type="compositionally biased region" description="Polar residues" evidence="1">
    <location>
        <begin position="628"/>
        <end position="642"/>
    </location>
</feature>
<name>A0A1R1WYX4_9FUNG</name>
<feature type="compositionally biased region" description="Basic residues" evidence="1">
    <location>
        <begin position="716"/>
        <end position="728"/>
    </location>
</feature>
<feature type="compositionally biased region" description="Polar residues" evidence="1">
    <location>
        <begin position="497"/>
        <end position="528"/>
    </location>
</feature>
<gene>
    <name evidence="2" type="ORF">AYI70_g12081</name>
</gene>
<dbReference type="AlphaFoldDB" id="A0A1R1WYX4"/>
<proteinExistence type="predicted"/>
<feature type="region of interest" description="Disordered" evidence="1">
    <location>
        <begin position="496"/>
        <end position="743"/>
    </location>
</feature>
<feature type="compositionally biased region" description="Polar residues" evidence="1">
    <location>
        <begin position="461"/>
        <end position="480"/>
    </location>
</feature>